<dbReference type="EMBL" id="CP003629">
    <property type="protein sequence ID" value="AFQ43002.1"/>
    <property type="molecule type" value="Genomic_DNA"/>
</dbReference>
<dbReference type="Proteomes" id="UP000005262">
    <property type="component" value="Chromosome"/>
</dbReference>
<dbReference type="Pfam" id="PF07963">
    <property type="entry name" value="N_methyl"/>
    <property type="match status" value="1"/>
</dbReference>
<keyword evidence="3" id="KW-1185">Reference proteome</keyword>
<evidence type="ECO:0000256" key="1">
    <source>
        <dbReference type="SAM" id="Phobius"/>
    </source>
</evidence>
<sequence>MELRQQLKNLKQNRKGFTLVELIVVIAIIGILAGIMLPRYYSFTDDARRGAAISEAKSIRTMSETFYAKYGKWPEVSGDSNFKVQTGVESDGDPSYSDSPTFTGTIDGIGTADPMKDGTFEYEKAGETATCDEDGAVTAD</sequence>
<dbReference type="HOGENOM" id="CLU_091705_7_3_9"/>
<gene>
    <name evidence="2" type="ordered locus">Desmer_0978</name>
</gene>
<dbReference type="AlphaFoldDB" id="J7IMH5"/>
<dbReference type="InterPro" id="IPR012902">
    <property type="entry name" value="N_methyl_site"/>
</dbReference>
<dbReference type="PANTHER" id="PTHR30093">
    <property type="entry name" value="GENERAL SECRETION PATHWAY PROTEIN G"/>
    <property type="match status" value="1"/>
</dbReference>
<dbReference type="eggNOG" id="COG4968">
    <property type="taxonomic scope" value="Bacteria"/>
</dbReference>
<dbReference type="KEGG" id="dmi:Desmer_0978"/>
<organism evidence="2 3">
    <name type="scientific">Desulfosporosinus meridiei (strain ATCC BAA-275 / DSM 13257 / KCTC 12902 / NCIMB 13706 / S10)</name>
    <dbReference type="NCBI Taxonomy" id="768704"/>
    <lineage>
        <taxon>Bacteria</taxon>
        <taxon>Bacillati</taxon>
        <taxon>Bacillota</taxon>
        <taxon>Clostridia</taxon>
        <taxon>Eubacteriales</taxon>
        <taxon>Desulfitobacteriaceae</taxon>
        <taxon>Desulfosporosinus</taxon>
    </lineage>
</organism>
<dbReference type="Gene3D" id="3.30.700.10">
    <property type="entry name" value="Glycoprotein, Type 4 Pilin"/>
    <property type="match status" value="1"/>
</dbReference>
<dbReference type="InterPro" id="IPR045584">
    <property type="entry name" value="Pilin-like"/>
</dbReference>
<dbReference type="OrthoDB" id="1799013at2"/>
<evidence type="ECO:0000313" key="2">
    <source>
        <dbReference type="EMBL" id="AFQ43002.1"/>
    </source>
</evidence>
<dbReference type="STRING" id="768704.Desmer_0978"/>
<keyword evidence="1" id="KW-0472">Membrane</keyword>
<dbReference type="NCBIfam" id="TIGR02532">
    <property type="entry name" value="IV_pilin_GFxxxE"/>
    <property type="match status" value="1"/>
</dbReference>
<name>J7IMH5_DESMD</name>
<protein>
    <submittedName>
        <fullName evidence="2">Prepilin-type N-terminal cleavage/methylation domain-containing protein</fullName>
    </submittedName>
</protein>
<reference evidence="3" key="2">
    <citation type="submission" date="2012-08" db="EMBL/GenBank/DDBJ databases">
        <title>Finished genome of Desulfosporosinus meridiei DSM 13257.</title>
        <authorList>
            <person name="Huntemann M."/>
            <person name="Wei C.-L."/>
            <person name="Han J."/>
            <person name="Detter J.C."/>
            <person name="Han C."/>
            <person name="Davenport K."/>
            <person name="Daligault H."/>
            <person name="Erkkila T."/>
            <person name="Gu W."/>
            <person name="Munk A.C.C."/>
            <person name="Teshima H."/>
            <person name="Xu Y."/>
            <person name="Chain P."/>
            <person name="Tapia R."/>
            <person name="Chen A."/>
            <person name="Krypides N."/>
            <person name="Mavromatis K."/>
            <person name="Markowitz V."/>
            <person name="Szeto E."/>
            <person name="Ivanova N."/>
            <person name="Mikhailova N."/>
            <person name="Ovchinnikova G."/>
            <person name="Pagani I."/>
            <person name="Pati A."/>
            <person name="Goodwin L."/>
            <person name="Peters L."/>
            <person name="Pitluck S."/>
            <person name="Woyke T."/>
            <person name="Pester M."/>
            <person name="Spring S."/>
            <person name="Ollivier B."/>
            <person name="Rattei T."/>
            <person name="Klenk H.-P."/>
            <person name="Wagner M."/>
            <person name="Loy A."/>
        </authorList>
    </citation>
    <scope>NUCLEOTIDE SEQUENCE [LARGE SCALE GENOMIC DNA]</scope>
    <source>
        <strain evidence="3">ATCC BAA-275 / DSM 13257 / NCIMB 13706 / S10</strain>
    </source>
</reference>
<proteinExistence type="predicted"/>
<keyword evidence="1" id="KW-1133">Transmembrane helix</keyword>
<dbReference type="RefSeq" id="WP_014901922.1">
    <property type="nucleotide sequence ID" value="NC_018515.1"/>
</dbReference>
<dbReference type="SUPFAM" id="SSF54523">
    <property type="entry name" value="Pili subunits"/>
    <property type="match status" value="1"/>
</dbReference>
<feature type="transmembrane region" description="Helical" evidence="1">
    <location>
        <begin position="20"/>
        <end position="41"/>
    </location>
</feature>
<reference evidence="2 3" key="1">
    <citation type="journal article" date="2012" name="J. Bacteriol.">
        <title>Complete genome sequences of Desulfosporosinus orientis DSM765T, Desulfosporosinus youngiae DSM17734T, Desulfosporosinus meridiei DSM13257T, and Desulfosporosinus acidiphilus DSM22704T.</title>
        <authorList>
            <person name="Pester M."/>
            <person name="Brambilla E."/>
            <person name="Alazard D."/>
            <person name="Rattei T."/>
            <person name="Weinmaier T."/>
            <person name="Han J."/>
            <person name="Lucas S."/>
            <person name="Lapidus A."/>
            <person name="Cheng J.F."/>
            <person name="Goodwin L."/>
            <person name="Pitluck S."/>
            <person name="Peters L."/>
            <person name="Ovchinnikova G."/>
            <person name="Teshima H."/>
            <person name="Detter J.C."/>
            <person name="Han C.S."/>
            <person name="Tapia R."/>
            <person name="Land M.L."/>
            <person name="Hauser L."/>
            <person name="Kyrpides N.C."/>
            <person name="Ivanova N.N."/>
            <person name="Pagani I."/>
            <person name="Huntmann M."/>
            <person name="Wei C.L."/>
            <person name="Davenport K.W."/>
            <person name="Daligault H."/>
            <person name="Chain P.S."/>
            <person name="Chen A."/>
            <person name="Mavromatis K."/>
            <person name="Markowitz V."/>
            <person name="Szeto E."/>
            <person name="Mikhailova N."/>
            <person name="Pati A."/>
            <person name="Wagner M."/>
            <person name="Woyke T."/>
            <person name="Ollivier B."/>
            <person name="Klenk H.P."/>
            <person name="Spring S."/>
            <person name="Loy A."/>
        </authorList>
    </citation>
    <scope>NUCLEOTIDE SEQUENCE [LARGE SCALE GENOMIC DNA]</scope>
    <source>
        <strain evidence="3">ATCC BAA-275 / DSM 13257 / NCIMB 13706 / S10</strain>
    </source>
</reference>
<dbReference type="PROSITE" id="PS00409">
    <property type="entry name" value="PROKAR_NTER_METHYL"/>
    <property type="match status" value="1"/>
</dbReference>
<evidence type="ECO:0000313" key="3">
    <source>
        <dbReference type="Proteomes" id="UP000005262"/>
    </source>
</evidence>
<accession>J7IMH5</accession>
<keyword evidence="1" id="KW-0812">Transmembrane</keyword>